<proteinExistence type="predicted"/>
<keyword evidence="1" id="KW-0812">Transmembrane</keyword>
<dbReference type="RefSeq" id="WP_251871983.1">
    <property type="nucleotide sequence ID" value="NZ_CP098755.1"/>
</dbReference>
<protein>
    <submittedName>
        <fullName evidence="2">Uncharacterized protein</fullName>
    </submittedName>
</protein>
<accession>A0ABY4WCH7</accession>
<name>A0ABY4WCH7_9BACL</name>
<dbReference type="Proteomes" id="UP001056500">
    <property type="component" value="Chromosome"/>
</dbReference>
<dbReference type="EMBL" id="CP098755">
    <property type="protein sequence ID" value="USG64875.1"/>
    <property type="molecule type" value="Genomic_DNA"/>
</dbReference>
<reference evidence="2" key="1">
    <citation type="submission" date="2022-06" db="EMBL/GenBank/DDBJ databases">
        <title>Genome sequencing of Brevibacillus sp. BB3-R1.</title>
        <authorList>
            <person name="Heo J."/>
            <person name="Lee D."/>
            <person name="Won M."/>
            <person name="Han B.-H."/>
            <person name="Hong S.-B."/>
            <person name="Kwon S.-W."/>
        </authorList>
    </citation>
    <scope>NUCLEOTIDE SEQUENCE</scope>
    <source>
        <strain evidence="2">BB3-R1</strain>
    </source>
</reference>
<keyword evidence="1" id="KW-0472">Membrane</keyword>
<feature type="transmembrane region" description="Helical" evidence="1">
    <location>
        <begin position="35"/>
        <end position="55"/>
    </location>
</feature>
<evidence type="ECO:0000256" key="1">
    <source>
        <dbReference type="SAM" id="Phobius"/>
    </source>
</evidence>
<evidence type="ECO:0000313" key="3">
    <source>
        <dbReference type="Proteomes" id="UP001056500"/>
    </source>
</evidence>
<evidence type="ECO:0000313" key="2">
    <source>
        <dbReference type="EMBL" id="USG64875.1"/>
    </source>
</evidence>
<keyword evidence="1" id="KW-1133">Transmembrane helix</keyword>
<keyword evidence="3" id="KW-1185">Reference proteome</keyword>
<gene>
    <name evidence="2" type="ORF">NDK47_22560</name>
</gene>
<organism evidence="2 3">
    <name type="scientific">Brevibacillus ruminantium</name>
    <dbReference type="NCBI Taxonomy" id="2950604"/>
    <lineage>
        <taxon>Bacteria</taxon>
        <taxon>Bacillati</taxon>
        <taxon>Bacillota</taxon>
        <taxon>Bacilli</taxon>
        <taxon>Bacillales</taxon>
        <taxon>Paenibacillaceae</taxon>
        <taxon>Brevibacillus</taxon>
    </lineage>
</organism>
<feature type="transmembrane region" description="Helical" evidence="1">
    <location>
        <begin position="6"/>
        <end position="23"/>
    </location>
</feature>
<sequence length="61" mass="6655">MTVGTVLLLVSVICVTVGTWRLLGIYKEGRPGGKVLWWVVASFGITLFFLLKLVADTPTMS</sequence>